<keyword evidence="2" id="KW-0812">Transmembrane</keyword>
<feature type="transmembrane region" description="Helical" evidence="2">
    <location>
        <begin position="65"/>
        <end position="86"/>
    </location>
</feature>
<keyword evidence="2" id="KW-1133">Transmembrane helix</keyword>
<name>A0A813YXQ1_9BILA</name>
<dbReference type="Proteomes" id="UP000663879">
    <property type="component" value="Unassembled WGS sequence"/>
</dbReference>
<proteinExistence type="predicted"/>
<keyword evidence="4" id="KW-1185">Reference proteome</keyword>
<dbReference type="EMBL" id="CAJNOC010001774">
    <property type="protein sequence ID" value="CAF0890162.1"/>
    <property type="molecule type" value="Genomic_DNA"/>
</dbReference>
<feature type="compositionally biased region" description="Low complexity" evidence="1">
    <location>
        <begin position="14"/>
        <end position="32"/>
    </location>
</feature>
<organism evidence="3 4">
    <name type="scientific">Brachionus calyciflorus</name>
    <dbReference type="NCBI Taxonomy" id="104777"/>
    <lineage>
        <taxon>Eukaryota</taxon>
        <taxon>Metazoa</taxon>
        <taxon>Spiralia</taxon>
        <taxon>Gnathifera</taxon>
        <taxon>Rotifera</taxon>
        <taxon>Eurotatoria</taxon>
        <taxon>Monogononta</taxon>
        <taxon>Pseudotrocha</taxon>
        <taxon>Ploima</taxon>
        <taxon>Brachionidae</taxon>
        <taxon>Brachionus</taxon>
    </lineage>
</organism>
<evidence type="ECO:0000256" key="1">
    <source>
        <dbReference type="SAM" id="MobiDB-lite"/>
    </source>
</evidence>
<keyword evidence="2" id="KW-0472">Membrane</keyword>
<accession>A0A813YXQ1</accession>
<evidence type="ECO:0000313" key="4">
    <source>
        <dbReference type="Proteomes" id="UP000663879"/>
    </source>
</evidence>
<sequence length="390" mass="44957">MKKHKNDKIEKKSSSSSSLSDSSKSFTFSSDSNHSTYSEASQKSSTFFESNSDTLLRKNSCCKCFFFFVSIILLKILLLSIILYILEASSAQELDETIYEIRDATHFKSLLSSCKNSNKNIFAIIKKLGRDSECQAVFLNQNHLLTNDLCFNQTFKEYLNDVPISTQSFFIERIHDKSQFKIENRTSFEDYISVVKIKTNQSFDQNNFACFLGSSSEQYIISSEYDRVSKLYHQKNITNIELFKLSSSSQDGYSLDPNDSSQFIFTVINETIFLNSFFSIKDRDSFLNKNIYLPIKNFLSHNIKFDDKNSILGYFLKYLLDIKLSPKDLKPYQSDIAEFLNCPIGDASCDDIKTTQNQKTIFSSKSYFTTKGVNTRAKWTKKRPVFKKTN</sequence>
<feature type="region of interest" description="Disordered" evidence="1">
    <location>
        <begin position="1"/>
        <end position="38"/>
    </location>
</feature>
<comment type="caution">
    <text evidence="3">The sequence shown here is derived from an EMBL/GenBank/DDBJ whole genome shotgun (WGS) entry which is preliminary data.</text>
</comment>
<protein>
    <submittedName>
        <fullName evidence="3">Uncharacterized protein</fullName>
    </submittedName>
</protein>
<evidence type="ECO:0000313" key="3">
    <source>
        <dbReference type="EMBL" id="CAF0890162.1"/>
    </source>
</evidence>
<gene>
    <name evidence="3" type="ORF">OXX778_LOCUS10867</name>
</gene>
<reference evidence="3" key="1">
    <citation type="submission" date="2021-02" db="EMBL/GenBank/DDBJ databases">
        <authorList>
            <person name="Nowell W R."/>
        </authorList>
    </citation>
    <scope>NUCLEOTIDE SEQUENCE</scope>
    <source>
        <strain evidence="3">Ploen Becks lab</strain>
    </source>
</reference>
<dbReference type="AlphaFoldDB" id="A0A813YXQ1"/>
<evidence type="ECO:0000256" key="2">
    <source>
        <dbReference type="SAM" id="Phobius"/>
    </source>
</evidence>